<reference evidence="2" key="1">
    <citation type="journal article" date="2023" name="Nat. Plants">
        <title>Single-cell RNA sequencing provides a high-resolution roadmap for understanding the multicellular compartmentation of specialized metabolism.</title>
        <authorList>
            <person name="Sun S."/>
            <person name="Shen X."/>
            <person name="Li Y."/>
            <person name="Li Y."/>
            <person name="Wang S."/>
            <person name="Li R."/>
            <person name="Zhang H."/>
            <person name="Shen G."/>
            <person name="Guo B."/>
            <person name="Wei J."/>
            <person name="Xu J."/>
            <person name="St-Pierre B."/>
            <person name="Chen S."/>
            <person name="Sun C."/>
        </authorList>
    </citation>
    <scope>NUCLEOTIDE SEQUENCE [LARGE SCALE GENOMIC DNA]</scope>
</reference>
<accession>A0ACC0AH13</accession>
<comment type="caution">
    <text evidence="1">The sequence shown here is derived from an EMBL/GenBank/DDBJ whole genome shotgun (WGS) entry which is preliminary data.</text>
</comment>
<keyword evidence="2" id="KW-1185">Reference proteome</keyword>
<proteinExistence type="predicted"/>
<dbReference type="Proteomes" id="UP001060085">
    <property type="component" value="Linkage Group LG06"/>
</dbReference>
<evidence type="ECO:0000313" key="1">
    <source>
        <dbReference type="EMBL" id="KAI5659297.1"/>
    </source>
</evidence>
<evidence type="ECO:0000313" key="2">
    <source>
        <dbReference type="Proteomes" id="UP001060085"/>
    </source>
</evidence>
<name>A0ACC0AH13_CATRO</name>
<gene>
    <name evidence="1" type="ORF">M9H77_28090</name>
</gene>
<organism evidence="1 2">
    <name type="scientific">Catharanthus roseus</name>
    <name type="common">Madagascar periwinkle</name>
    <name type="synonym">Vinca rosea</name>
    <dbReference type="NCBI Taxonomy" id="4058"/>
    <lineage>
        <taxon>Eukaryota</taxon>
        <taxon>Viridiplantae</taxon>
        <taxon>Streptophyta</taxon>
        <taxon>Embryophyta</taxon>
        <taxon>Tracheophyta</taxon>
        <taxon>Spermatophyta</taxon>
        <taxon>Magnoliopsida</taxon>
        <taxon>eudicotyledons</taxon>
        <taxon>Gunneridae</taxon>
        <taxon>Pentapetalae</taxon>
        <taxon>asterids</taxon>
        <taxon>lamiids</taxon>
        <taxon>Gentianales</taxon>
        <taxon>Apocynaceae</taxon>
        <taxon>Rauvolfioideae</taxon>
        <taxon>Vinceae</taxon>
        <taxon>Catharanthinae</taxon>
        <taxon>Catharanthus</taxon>
    </lineage>
</organism>
<dbReference type="EMBL" id="CM044706">
    <property type="protein sequence ID" value="KAI5659297.1"/>
    <property type="molecule type" value="Genomic_DNA"/>
</dbReference>
<protein>
    <submittedName>
        <fullName evidence="1">Uncharacterized protein</fullName>
    </submittedName>
</protein>
<sequence>MHPISILFVLVLLIFSAHYKIRKKYRYQSNCGVVLDIDFPFRFRGDSQDWGLYGYELSCEHNHTVLQLGSNKYLVQAINYEECIIRLTDPRLHKNNCSTPEGYSPTLNDSKTPFFTLSSDLGVFLSCKDPVMSPHYVDAASCVTGDDFSIEKHSYSYALMGSNLVASDIEDTCNIHKLLAYGFDLGWGRPMGQLFVGRGDSQDWGLYGYELSCEHNHTVLQLGSNKYLVQAINYEECIIRLTDPRLHKNNCSTPEGYSPTLNDSKTPFFTLSSDLGVFLSCKDPVMSPHYVDAASCVTGDDFSIEKHSYSYALMGSNLVASDIEDTCNIHKLLAYGFDLGWGRPMGQLFVGRGDSQDWGLYGYELSCEHNHTVLQLGSNKYLVQAINYEECIIRLTDPRLHKNNCSTPEGYSPTLNDSKTPFFTLSSDLGVFLSCKDPEAIL</sequence>